<gene>
    <name evidence="1" type="ORF">COS21_00630</name>
</gene>
<dbReference type="InterPro" id="IPR029057">
    <property type="entry name" value="PRTase-like"/>
</dbReference>
<evidence type="ECO:0000313" key="2">
    <source>
        <dbReference type="Proteomes" id="UP000229030"/>
    </source>
</evidence>
<dbReference type="CDD" id="cd06223">
    <property type="entry name" value="PRTases_typeI"/>
    <property type="match status" value="1"/>
</dbReference>
<comment type="caution">
    <text evidence="1">The sequence shown here is derived from an EMBL/GenBank/DDBJ whole genome shotgun (WGS) entry which is preliminary data.</text>
</comment>
<accession>A0A2M7DEM1</accession>
<organism evidence="1 2">
    <name type="scientific">bacterium (Candidatus Gribaldobacteria) CG02_land_8_20_14_3_00_41_15</name>
    <dbReference type="NCBI Taxonomy" id="2014270"/>
    <lineage>
        <taxon>Bacteria</taxon>
        <taxon>Candidatus Gribaldobacteria</taxon>
    </lineage>
</organism>
<dbReference type="SUPFAM" id="SSF53271">
    <property type="entry name" value="PRTase-like"/>
    <property type="match status" value="1"/>
</dbReference>
<dbReference type="Proteomes" id="UP000229030">
    <property type="component" value="Unassembled WGS sequence"/>
</dbReference>
<proteinExistence type="predicted"/>
<dbReference type="EMBL" id="PETV01000017">
    <property type="protein sequence ID" value="PIV47316.1"/>
    <property type="molecule type" value="Genomic_DNA"/>
</dbReference>
<evidence type="ECO:0000313" key="1">
    <source>
        <dbReference type="EMBL" id="PIV47316.1"/>
    </source>
</evidence>
<dbReference type="AlphaFoldDB" id="A0A2M7DEM1"/>
<sequence length="237" mass="26263">MTGTLQDLLALRPADFQSKVLTAEQILQWFDLCDASWVHDGDPSKPHVELTSGKCSNGFFDCLRVLKYVNLSDILANQLALRIREVIGPIQVDWVIGSPMAGITFAHDVARVIGAPISAFVEKDLSDPDKMLWKRLAIPEGKNVLQIEELITTSKTTNAVQAAINESNPNPVNWLPVIGVLVHRPPKLPVSEYGGRQVIPVIEREVWAVSPEDCPLCKAGSVRYRPKTHWRELTGKA</sequence>
<name>A0A2M7DEM1_9BACT</name>
<dbReference type="Gene3D" id="3.40.50.2020">
    <property type="match status" value="1"/>
</dbReference>
<reference evidence="2" key="1">
    <citation type="submission" date="2017-09" db="EMBL/GenBank/DDBJ databases">
        <title>Depth-based differentiation of microbial function through sediment-hosted aquifers and enrichment of novel symbionts in the deep terrestrial subsurface.</title>
        <authorList>
            <person name="Probst A.J."/>
            <person name="Ladd B."/>
            <person name="Jarett J.K."/>
            <person name="Geller-Mcgrath D.E."/>
            <person name="Sieber C.M.K."/>
            <person name="Emerson J.B."/>
            <person name="Anantharaman K."/>
            <person name="Thomas B.C."/>
            <person name="Malmstrom R."/>
            <person name="Stieglmeier M."/>
            <person name="Klingl A."/>
            <person name="Woyke T."/>
            <person name="Ryan C.M."/>
            <person name="Banfield J.F."/>
        </authorList>
    </citation>
    <scope>NUCLEOTIDE SEQUENCE [LARGE SCALE GENOMIC DNA]</scope>
</reference>
<protein>
    <submittedName>
        <fullName evidence="1">Uncharacterized protein</fullName>
    </submittedName>
</protein>
<dbReference type="InterPro" id="IPR000836">
    <property type="entry name" value="PRTase_dom"/>
</dbReference>